<name>A0A927ZUV3_SELRU</name>
<feature type="domain" description="Polysaccharide chain length determinant N-terminal" evidence="8">
    <location>
        <begin position="9"/>
        <end position="99"/>
    </location>
</feature>
<keyword evidence="3" id="KW-1003">Cell membrane</keyword>
<evidence type="ECO:0000259" key="8">
    <source>
        <dbReference type="Pfam" id="PF02706"/>
    </source>
</evidence>
<dbReference type="Pfam" id="PF02706">
    <property type="entry name" value="Wzz"/>
    <property type="match status" value="1"/>
</dbReference>
<dbReference type="Proteomes" id="UP000772151">
    <property type="component" value="Unassembled WGS sequence"/>
</dbReference>
<keyword evidence="6 7" id="KW-0472">Membrane</keyword>
<organism evidence="9 10">
    <name type="scientific">Selenomonas ruminantium</name>
    <dbReference type="NCBI Taxonomy" id="971"/>
    <lineage>
        <taxon>Bacteria</taxon>
        <taxon>Bacillati</taxon>
        <taxon>Bacillota</taxon>
        <taxon>Negativicutes</taxon>
        <taxon>Selenomonadales</taxon>
        <taxon>Selenomonadaceae</taxon>
        <taxon>Selenomonas</taxon>
    </lineage>
</organism>
<evidence type="ECO:0000313" key="9">
    <source>
        <dbReference type="EMBL" id="MBE6084930.1"/>
    </source>
</evidence>
<evidence type="ECO:0000256" key="1">
    <source>
        <dbReference type="ARBA" id="ARBA00004651"/>
    </source>
</evidence>
<evidence type="ECO:0000256" key="6">
    <source>
        <dbReference type="ARBA" id="ARBA00023136"/>
    </source>
</evidence>
<evidence type="ECO:0000256" key="7">
    <source>
        <dbReference type="SAM" id="Phobius"/>
    </source>
</evidence>
<accession>A0A927ZUV3</accession>
<feature type="transmembrane region" description="Helical" evidence="7">
    <location>
        <begin position="26"/>
        <end position="43"/>
    </location>
</feature>
<dbReference type="EMBL" id="SVCA01000003">
    <property type="protein sequence ID" value="MBE6084930.1"/>
    <property type="molecule type" value="Genomic_DNA"/>
</dbReference>
<dbReference type="AlphaFoldDB" id="A0A927ZUV3"/>
<dbReference type="InterPro" id="IPR050445">
    <property type="entry name" value="Bact_polysacc_biosynth/exp"/>
</dbReference>
<comment type="similarity">
    <text evidence="2">Belongs to the CpsC/CapA family.</text>
</comment>
<sequence>MDTKEQEYEIDLTKLGRILWQKKKQVGALCVAGAVLGAAYPLIQPVSYSSTAEVQVRSDVSVGNLFEAKVETDNQTTINIMSIVELLRSPGVIEATVDSIAPDSEHDKAVLKSTLTKGLKIEQLRGTDLIKITAQGRTPEEAQQFTKGLTDNFIRIHSSNKQAIQVRKSDFLYKQVADAKRVLMETEEKVIAAPKDEFNPIYRQLQREAKIKEDIYINLVKETESSRIREQMNSEEIQLVSPANLPTTESGSRSKNKLFAVVGFAVGALLSLGYGILCYRKEN</sequence>
<evidence type="ECO:0000313" key="10">
    <source>
        <dbReference type="Proteomes" id="UP000772151"/>
    </source>
</evidence>
<comment type="subcellular location">
    <subcellularLocation>
        <location evidence="1">Cell membrane</location>
        <topology evidence="1">Multi-pass membrane protein</topology>
    </subcellularLocation>
</comment>
<dbReference type="InterPro" id="IPR003856">
    <property type="entry name" value="LPS_length_determ_N"/>
</dbReference>
<dbReference type="RefSeq" id="WP_303668992.1">
    <property type="nucleotide sequence ID" value="NZ_SVCA01000003.1"/>
</dbReference>
<comment type="caution">
    <text evidence="9">The sequence shown here is derived from an EMBL/GenBank/DDBJ whole genome shotgun (WGS) entry which is preliminary data.</text>
</comment>
<keyword evidence="5 7" id="KW-1133">Transmembrane helix</keyword>
<keyword evidence="4 7" id="KW-0812">Transmembrane</keyword>
<dbReference type="PANTHER" id="PTHR32309:SF31">
    <property type="entry name" value="CAPSULAR EXOPOLYSACCHARIDE FAMILY"/>
    <property type="match status" value="1"/>
</dbReference>
<protein>
    <recommendedName>
        <fullName evidence="8">Polysaccharide chain length determinant N-terminal domain-containing protein</fullName>
    </recommendedName>
</protein>
<evidence type="ECO:0000256" key="2">
    <source>
        <dbReference type="ARBA" id="ARBA00006683"/>
    </source>
</evidence>
<proteinExistence type="inferred from homology"/>
<dbReference type="GO" id="GO:0005886">
    <property type="term" value="C:plasma membrane"/>
    <property type="evidence" value="ECO:0007669"/>
    <property type="project" value="UniProtKB-SubCell"/>
</dbReference>
<gene>
    <name evidence="9" type="ORF">E7203_05590</name>
</gene>
<evidence type="ECO:0000256" key="4">
    <source>
        <dbReference type="ARBA" id="ARBA00022692"/>
    </source>
</evidence>
<feature type="transmembrane region" description="Helical" evidence="7">
    <location>
        <begin position="258"/>
        <end position="279"/>
    </location>
</feature>
<evidence type="ECO:0000256" key="3">
    <source>
        <dbReference type="ARBA" id="ARBA00022475"/>
    </source>
</evidence>
<dbReference type="PANTHER" id="PTHR32309">
    <property type="entry name" value="TYROSINE-PROTEIN KINASE"/>
    <property type="match status" value="1"/>
</dbReference>
<evidence type="ECO:0000256" key="5">
    <source>
        <dbReference type="ARBA" id="ARBA00022989"/>
    </source>
</evidence>
<reference evidence="9" key="1">
    <citation type="submission" date="2019-04" db="EMBL/GenBank/DDBJ databases">
        <title>Evolution of Biomass-Degrading Anaerobic Consortia Revealed by Metagenomics.</title>
        <authorList>
            <person name="Peng X."/>
        </authorList>
    </citation>
    <scope>NUCLEOTIDE SEQUENCE</scope>
    <source>
        <strain evidence="9">SIG242</strain>
    </source>
</reference>